<evidence type="ECO:0000313" key="5">
    <source>
        <dbReference type="EMBL" id="QUE50482.1"/>
    </source>
</evidence>
<organism evidence="5 6">
    <name type="scientific">Luteolibacter ambystomatis</name>
    <dbReference type="NCBI Taxonomy" id="2824561"/>
    <lineage>
        <taxon>Bacteria</taxon>
        <taxon>Pseudomonadati</taxon>
        <taxon>Verrucomicrobiota</taxon>
        <taxon>Verrucomicrobiia</taxon>
        <taxon>Verrucomicrobiales</taxon>
        <taxon>Verrucomicrobiaceae</taxon>
        <taxon>Luteolibacter</taxon>
    </lineage>
</organism>
<protein>
    <submittedName>
        <fullName evidence="5">GntR family transcriptional regulator</fullName>
    </submittedName>
</protein>
<dbReference type="Gene3D" id="3.40.50.2300">
    <property type="match status" value="2"/>
</dbReference>
<dbReference type="Gene3D" id="1.10.10.10">
    <property type="entry name" value="Winged helix-like DNA-binding domain superfamily/Winged helix DNA-binding domain"/>
    <property type="match status" value="1"/>
</dbReference>
<dbReference type="SMART" id="SM00345">
    <property type="entry name" value="HTH_GNTR"/>
    <property type="match status" value="1"/>
</dbReference>
<dbReference type="KEGG" id="lamb:KBB96_16660"/>
<evidence type="ECO:0000313" key="6">
    <source>
        <dbReference type="Proteomes" id="UP000676169"/>
    </source>
</evidence>
<dbReference type="SUPFAM" id="SSF53822">
    <property type="entry name" value="Periplasmic binding protein-like I"/>
    <property type="match status" value="1"/>
</dbReference>
<dbReference type="GO" id="GO:0003700">
    <property type="term" value="F:DNA-binding transcription factor activity"/>
    <property type="evidence" value="ECO:0007669"/>
    <property type="project" value="InterPro"/>
</dbReference>
<dbReference type="InterPro" id="IPR028082">
    <property type="entry name" value="Peripla_BP_I"/>
</dbReference>
<dbReference type="InterPro" id="IPR036390">
    <property type="entry name" value="WH_DNA-bd_sf"/>
</dbReference>
<feature type="domain" description="HTH gntR-type" evidence="4">
    <location>
        <begin position="10"/>
        <end position="68"/>
    </location>
</feature>
<reference evidence="5" key="1">
    <citation type="submission" date="2021-04" db="EMBL/GenBank/DDBJ databases">
        <title>Luteolibacter sp. 32A isolated from the skin of an Anderson's salamander (Ambystoma andersonii).</title>
        <authorList>
            <person name="Spergser J."/>
            <person name="Busse H.-J."/>
        </authorList>
    </citation>
    <scope>NUCLEOTIDE SEQUENCE</scope>
    <source>
        <strain evidence="5">32A</strain>
    </source>
</reference>
<dbReference type="EMBL" id="CP073100">
    <property type="protein sequence ID" value="QUE50482.1"/>
    <property type="molecule type" value="Genomic_DNA"/>
</dbReference>
<evidence type="ECO:0000256" key="2">
    <source>
        <dbReference type="ARBA" id="ARBA00023125"/>
    </source>
</evidence>
<proteinExistence type="predicted"/>
<dbReference type="InterPro" id="IPR000524">
    <property type="entry name" value="Tscrpt_reg_HTH_GntR"/>
</dbReference>
<keyword evidence="6" id="KW-1185">Reference proteome</keyword>
<dbReference type="Pfam" id="PF00392">
    <property type="entry name" value="GntR"/>
    <property type="match status" value="1"/>
</dbReference>
<dbReference type="SUPFAM" id="SSF46785">
    <property type="entry name" value="Winged helix' DNA-binding domain"/>
    <property type="match status" value="1"/>
</dbReference>
<gene>
    <name evidence="5" type="ORF">KBB96_16660</name>
</gene>
<keyword evidence="3" id="KW-0804">Transcription</keyword>
<evidence type="ECO:0000256" key="1">
    <source>
        <dbReference type="ARBA" id="ARBA00023015"/>
    </source>
</evidence>
<evidence type="ECO:0000259" key="4">
    <source>
        <dbReference type="SMART" id="SM00345"/>
    </source>
</evidence>
<keyword evidence="1" id="KW-0805">Transcription regulation</keyword>
<dbReference type="Proteomes" id="UP000676169">
    <property type="component" value="Chromosome"/>
</dbReference>
<dbReference type="RefSeq" id="WP_211630622.1">
    <property type="nucleotide sequence ID" value="NZ_CP073100.1"/>
</dbReference>
<accession>A0A975G7Z3</accession>
<name>A0A975G7Z3_9BACT</name>
<sequence>MKRALLVEDTATHLRRQIASGAFSSELPPCRELAKSLQVSVPTLLSALERLAEEGLVVRGKPRRPYRLGSEAKTPAKPAARRKVILLISPKPIGEFESSSRSGVDRVMLECVRHGWEFHHRIIPYADATRSSPRWDEVLDEVRPTQLVALAGNKVLAEWASRRGMPTLFVGGAPANTPVVAVGVSLRARLESALDKLLALGHRHICMPVCGLQDYLSEPVRTQFADALAARNIPFVPNYHVPTSPTRNPTTIPSLLAKVFNARIPSAMVFVEWIDFVATAALLANRGLAFGRDIVGVVLTYDSHIEWFQPRPAHFRLPLQRLERILGEWLKNPAAPRFRKGGLMLQPFRFYEGDAFRGPGGGG</sequence>
<dbReference type="InterPro" id="IPR036388">
    <property type="entry name" value="WH-like_DNA-bd_sf"/>
</dbReference>
<evidence type="ECO:0000256" key="3">
    <source>
        <dbReference type="ARBA" id="ARBA00023163"/>
    </source>
</evidence>
<dbReference type="GO" id="GO:0003677">
    <property type="term" value="F:DNA binding"/>
    <property type="evidence" value="ECO:0007669"/>
    <property type="project" value="UniProtKB-KW"/>
</dbReference>
<dbReference type="AlphaFoldDB" id="A0A975G7Z3"/>
<keyword evidence="2" id="KW-0238">DNA-binding</keyword>